<dbReference type="InterPro" id="IPR003578">
    <property type="entry name" value="Small_GTPase_Rho"/>
</dbReference>
<name>A0AAD5Y358_9FUNG</name>
<comment type="caution">
    <text evidence="10">The sequence shown here is derived from an EMBL/GenBank/DDBJ whole genome shotgun (WGS) entry which is preliminary data.</text>
</comment>
<keyword evidence="4" id="KW-0488">Methylation</keyword>
<dbReference type="Pfam" id="PF00071">
    <property type="entry name" value="Ras"/>
    <property type="match status" value="1"/>
</dbReference>
<evidence type="ECO:0000256" key="9">
    <source>
        <dbReference type="ARBA" id="ARBA00023289"/>
    </source>
</evidence>
<dbReference type="InterPro" id="IPR005225">
    <property type="entry name" value="Small_GTP-bd"/>
</dbReference>
<dbReference type="Gene3D" id="3.40.50.300">
    <property type="entry name" value="P-loop containing nucleotide triphosphate hydrolases"/>
    <property type="match status" value="1"/>
</dbReference>
<organism evidence="10 11">
    <name type="scientific">Boothiomyces macroporosus</name>
    <dbReference type="NCBI Taxonomy" id="261099"/>
    <lineage>
        <taxon>Eukaryota</taxon>
        <taxon>Fungi</taxon>
        <taxon>Fungi incertae sedis</taxon>
        <taxon>Chytridiomycota</taxon>
        <taxon>Chytridiomycota incertae sedis</taxon>
        <taxon>Chytridiomycetes</taxon>
        <taxon>Rhizophydiales</taxon>
        <taxon>Terramycetaceae</taxon>
        <taxon>Boothiomyces</taxon>
    </lineage>
</organism>
<dbReference type="PRINTS" id="PR00449">
    <property type="entry name" value="RASTRNSFRMNG"/>
</dbReference>
<keyword evidence="5" id="KW-0547">Nucleotide-binding</keyword>
<dbReference type="InterPro" id="IPR001806">
    <property type="entry name" value="Small_GTPase"/>
</dbReference>
<keyword evidence="3" id="KW-1003">Cell membrane</keyword>
<dbReference type="GO" id="GO:0005886">
    <property type="term" value="C:plasma membrane"/>
    <property type="evidence" value="ECO:0007669"/>
    <property type="project" value="UniProtKB-SubCell"/>
</dbReference>
<evidence type="ECO:0000313" key="10">
    <source>
        <dbReference type="EMBL" id="KAJ3256148.1"/>
    </source>
</evidence>
<dbReference type="Proteomes" id="UP001210925">
    <property type="component" value="Unassembled WGS sequence"/>
</dbReference>
<dbReference type="SMART" id="SM00173">
    <property type="entry name" value="RAS"/>
    <property type="match status" value="1"/>
</dbReference>
<keyword evidence="8" id="KW-0449">Lipoprotein</keyword>
<dbReference type="GO" id="GO:0005525">
    <property type="term" value="F:GTP binding"/>
    <property type="evidence" value="ECO:0007669"/>
    <property type="project" value="UniProtKB-KW"/>
</dbReference>
<dbReference type="FunFam" id="3.40.50.300:FF:000983">
    <property type="entry name" value="Rho family GTPase"/>
    <property type="match status" value="1"/>
</dbReference>
<evidence type="ECO:0000256" key="5">
    <source>
        <dbReference type="ARBA" id="ARBA00022741"/>
    </source>
</evidence>
<keyword evidence="11" id="KW-1185">Reference proteome</keyword>
<sequence length="200" mass="22573">MRESSDTSLDKIRKKLVIVGDGAIGKTALLMVQSGQPYPENYLPTIFENYVSKIQYQSKTVELSLWDTAGQEDYDRLRPLSYPDTDIILLAFAICNPDSFDNITEKWHPETKHFLPNTTSILVGLKKDLRNDPAVIEELAKKNNKQPITYEQGVEKAHSVGAAKYFECSAKTGEGIQELFNYVAKASLYNKKKMGNCKML</sequence>
<dbReference type="SUPFAM" id="SSF52540">
    <property type="entry name" value="P-loop containing nucleoside triphosphate hydrolases"/>
    <property type="match status" value="1"/>
</dbReference>
<evidence type="ECO:0000256" key="4">
    <source>
        <dbReference type="ARBA" id="ARBA00022481"/>
    </source>
</evidence>
<dbReference type="NCBIfam" id="TIGR00231">
    <property type="entry name" value="small_GTP"/>
    <property type="match status" value="1"/>
</dbReference>
<evidence type="ECO:0000256" key="6">
    <source>
        <dbReference type="ARBA" id="ARBA00023134"/>
    </source>
</evidence>
<evidence type="ECO:0000313" key="11">
    <source>
        <dbReference type="Proteomes" id="UP001210925"/>
    </source>
</evidence>
<dbReference type="InterPro" id="IPR027417">
    <property type="entry name" value="P-loop_NTPase"/>
</dbReference>
<evidence type="ECO:0000256" key="2">
    <source>
        <dbReference type="ARBA" id="ARBA00010142"/>
    </source>
</evidence>
<keyword evidence="6" id="KW-0342">GTP-binding</keyword>
<dbReference type="SMART" id="SM00174">
    <property type="entry name" value="RHO"/>
    <property type="match status" value="1"/>
</dbReference>
<protein>
    <submittedName>
        <fullName evidence="10">GTP-binding protein Rho1</fullName>
    </submittedName>
</protein>
<proteinExistence type="inferred from homology"/>
<evidence type="ECO:0000256" key="8">
    <source>
        <dbReference type="ARBA" id="ARBA00023288"/>
    </source>
</evidence>
<gene>
    <name evidence="10" type="primary">RHO1_6</name>
    <name evidence="10" type="ORF">HK103_005717</name>
</gene>
<dbReference type="PANTHER" id="PTHR24072">
    <property type="entry name" value="RHO FAMILY GTPASE"/>
    <property type="match status" value="1"/>
</dbReference>
<evidence type="ECO:0000256" key="1">
    <source>
        <dbReference type="ARBA" id="ARBA00004342"/>
    </source>
</evidence>
<comment type="subcellular location">
    <subcellularLocation>
        <location evidence="1">Cell membrane</location>
        <topology evidence="1">Lipid-anchor</topology>
        <orientation evidence="1">Cytoplasmic side</orientation>
    </subcellularLocation>
</comment>
<dbReference type="PROSITE" id="PS51421">
    <property type="entry name" value="RAS"/>
    <property type="match status" value="1"/>
</dbReference>
<keyword evidence="9" id="KW-0636">Prenylation</keyword>
<accession>A0AAD5Y358</accession>
<dbReference type="SMART" id="SM00175">
    <property type="entry name" value="RAB"/>
    <property type="match status" value="1"/>
</dbReference>
<comment type="similarity">
    <text evidence="2">Belongs to the small GTPase superfamily. Rho family.</text>
</comment>
<dbReference type="EMBL" id="JADGKB010000055">
    <property type="protein sequence ID" value="KAJ3256148.1"/>
    <property type="molecule type" value="Genomic_DNA"/>
</dbReference>
<keyword evidence="7" id="KW-0472">Membrane</keyword>
<evidence type="ECO:0000256" key="3">
    <source>
        <dbReference type="ARBA" id="ARBA00022475"/>
    </source>
</evidence>
<reference evidence="10" key="1">
    <citation type="submission" date="2020-05" db="EMBL/GenBank/DDBJ databases">
        <title>Phylogenomic resolution of chytrid fungi.</title>
        <authorList>
            <person name="Stajich J.E."/>
            <person name="Amses K."/>
            <person name="Simmons R."/>
            <person name="Seto K."/>
            <person name="Myers J."/>
            <person name="Bonds A."/>
            <person name="Quandt C.A."/>
            <person name="Barry K."/>
            <person name="Liu P."/>
            <person name="Grigoriev I."/>
            <person name="Longcore J.E."/>
            <person name="James T.Y."/>
        </authorList>
    </citation>
    <scope>NUCLEOTIDE SEQUENCE</scope>
    <source>
        <strain evidence="10">PLAUS21</strain>
    </source>
</reference>
<dbReference type="GO" id="GO:0007264">
    <property type="term" value="P:small GTPase-mediated signal transduction"/>
    <property type="evidence" value="ECO:0007669"/>
    <property type="project" value="InterPro"/>
</dbReference>
<dbReference type="PROSITE" id="PS51420">
    <property type="entry name" value="RHO"/>
    <property type="match status" value="1"/>
</dbReference>
<dbReference type="GO" id="GO:0003924">
    <property type="term" value="F:GTPase activity"/>
    <property type="evidence" value="ECO:0007669"/>
    <property type="project" value="InterPro"/>
</dbReference>
<evidence type="ECO:0000256" key="7">
    <source>
        <dbReference type="ARBA" id="ARBA00023136"/>
    </source>
</evidence>
<dbReference type="PROSITE" id="PS51419">
    <property type="entry name" value="RAB"/>
    <property type="match status" value="1"/>
</dbReference>
<dbReference type="AlphaFoldDB" id="A0AAD5Y358"/>